<dbReference type="Proteomes" id="UP000050502">
    <property type="component" value="Unassembled WGS sequence"/>
</dbReference>
<dbReference type="AlphaFoldDB" id="A0A0P6YVX3"/>
<evidence type="ECO:0000313" key="2">
    <source>
        <dbReference type="Proteomes" id="UP000050502"/>
    </source>
</evidence>
<evidence type="ECO:0000313" key="1">
    <source>
        <dbReference type="EMBL" id="KPL89272.1"/>
    </source>
</evidence>
<dbReference type="EMBL" id="LGKN01000003">
    <property type="protein sequence ID" value="KPL89272.1"/>
    <property type="molecule type" value="Genomic_DNA"/>
</dbReference>
<protein>
    <submittedName>
        <fullName evidence="1">Uncharacterized protein</fullName>
    </submittedName>
</protein>
<sequence length="194" mass="21217">MTDVEAFAQILNFAAGFGTDTQAWADDITAVILGTAGPWTLITALPVKFREWRGGPRLPEFGDTGFHEAYQDGHNQIYHWWAYVNTAIQGGWVGAILVGIPANDIHEFVDFTESLKPPKERGASWQDYALSYNGLAFGLALYEGIITPDTAADAARRALITDLRDPVTRWLASTGNSWLPPNVVGAGLDRLLGR</sequence>
<organism evidence="1 2">
    <name type="scientific">Ardenticatena maritima</name>
    <dbReference type="NCBI Taxonomy" id="872965"/>
    <lineage>
        <taxon>Bacteria</taxon>
        <taxon>Bacillati</taxon>
        <taxon>Chloroflexota</taxon>
        <taxon>Ardenticatenia</taxon>
        <taxon>Ardenticatenales</taxon>
        <taxon>Ardenticatenaceae</taxon>
        <taxon>Ardenticatena</taxon>
    </lineage>
</organism>
<dbReference type="RefSeq" id="WP_054492635.1">
    <property type="nucleotide sequence ID" value="NZ_BBZA01000077.1"/>
</dbReference>
<accession>A0A0P6YVX3</accession>
<reference evidence="1 2" key="1">
    <citation type="submission" date="2015-07" db="EMBL/GenBank/DDBJ databases">
        <title>Whole genome sequence of Ardenticatena maritima DSM 23922.</title>
        <authorList>
            <person name="Hemp J."/>
            <person name="Ward L.M."/>
            <person name="Pace L.A."/>
            <person name="Fischer W.W."/>
        </authorList>
    </citation>
    <scope>NUCLEOTIDE SEQUENCE [LARGE SCALE GENOMIC DNA]</scope>
    <source>
        <strain evidence="1 2">110S</strain>
    </source>
</reference>
<comment type="caution">
    <text evidence="1">The sequence shown here is derived from an EMBL/GenBank/DDBJ whole genome shotgun (WGS) entry which is preliminary data.</text>
</comment>
<proteinExistence type="predicted"/>
<gene>
    <name evidence="1" type="ORF">SE16_02005</name>
</gene>
<name>A0A0P6YVX3_9CHLR</name>